<reference evidence="4" key="1">
    <citation type="submission" date="2012-11" db="EMBL/GenBank/DDBJ databases">
        <authorList>
            <person name="Lucero-Rivera Y.E."/>
            <person name="Tovar-Ramirez D."/>
        </authorList>
    </citation>
    <scope>NUCLEOTIDE SEQUENCE</scope>
    <source>
        <tissue evidence="4">Salivary gland</tissue>
    </source>
</reference>
<feature type="compositionally biased region" description="Basic and acidic residues" evidence="2">
    <location>
        <begin position="302"/>
        <end position="315"/>
    </location>
</feature>
<dbReference type="PANTHER" id="PTHR46888">
    <property type="entry name" value="ZINC KNUCKLE DOMAINCONTAINING PROTEIN-RELATED"/>
    <property type="match status" value="1"/>
</dbReference>
<sequence>LLNSRRSEQCCRRASLRAAQKMDMDKFILAGAKLGLEGSELKAWADEQAKKARDERAEAREAECQKLEAESRKLQLEREVLDKKLLLEQLRAQRPVNNAANVAEETAATVAAPSEKLISPHKLIPLFNEDRDDLDAYIQRFECVAVGQEWPKENWASALSLCLSGKALTVIGRMSAEDSLNYETLKLTLLQEFRYTSEGYRERFRGVMPENAETGRQFAARLAGYFDRWIETARVEKSFEALREKIIVQQYMNCCHKGLVVFLKERKCSSLKEVVTATDDYLEAHGQTTLGPRQACGTYEKASSERESKPSSRKTEYRATKKCDLCDKFGHNAADCRKYTKPNVSSACGKCGRYGHHTDSCGRSWGGPPQASCVIDPQERDETFVTLETGEKIPVVNAAFGKNAPYIGNLPVAKGRIGPRTVDVLRDTGCNTVIVRKDLVPFESFTGKSSPVFLLDRTVKYLPKAEIDVETPFFSGRVIAKCMEDHLYDLVLGNIEGAFPTDKWMGLQPLVEEPHKPQNAPAIEENDNKGYLHFEDNCDKSQESVMPDQPHHVAAANHSQKGNEVLAVPFADRQPDRKSLSKSRSKTARFGSALTHWESVLLHVLDTNLNSLLKKMSCTEKSYVLREKK</sequence>
<evidence type="ECO:0000256" key="1">
    <source>
        <dbReference type="SAM" id="Coils"/>
    </source>
</evidence>
<dbReference type="InterPro" id="IPR003309">
    <property type="entry name" value="SCAN_dom"/>
</dbReference>
<dbReference type="EMBL" id="GACK01002314">
    <property type="protein sequence ID" value="JAA62720.1"/>
    <property type="molecule type" value="mRNA"/>
</dbReference>
<reference evidence="4" key="2">
    <citation type="journal article" date="2015" name="J. Proteomics">
        <title>Sexual differences in the sialomes of the zebra tick, Rhipicephalus pulchellus.</title>
        <authorList>
            <person name="Tan A.W."/>
            <person name="Francischetti I.M."/>
            <person name="Slovak M."/>
            <person name="Kini R.M."/>
            <person name="Ribeiro J.M."/>
        </authorList>
    </citation>
    <scope>NUCLEOTIDE SEQUENCE</scope>
    <source>
        <tissue evidence="4">Salivary gland</tissue>
    </source>
</reference>
<protein>
    <recommendedName>
        <fullName evidence="3">SCAN box domain-containing protein</fullName>
    </recommendedName>
</protein>
<feature type="domain" description="SCAN box" evidence="3">
    <location>
        <begin position="198"/>
        <end position="287"/>
    </location>
</feature>
<dbReference type="Pfam" id="PF02023">
    <property type="entry name" value="SCAN"/>
    <property type="match status" value="1"/>
</dbReference>
<feature type="non-terminal residue" evidence="4">
    <location>
        <position position="1"/>
    </location>
</feature>
<evidence type="ECO:0000259" key="3">
    <source>
        <dbReference type="Pfam" id="PF02023"/>
    </source>
</evidence>
<dbReference type="PANTHER" id="PTHR46888:SF1">
    <property type="entry name" value="RIBONUCLEASE H"/>
    <property type="match status" value="1"/>
</dbReference>
<evidence type="ECO:0000256" key="2">
    <source>
        <dbReference type="SAM" id="MobiDB-lite"/>
    </source>
</evidence>
<organism evidence="4">
    <name type="scientific">Rhipicephalus pulchellus</name>
    <name type="common">Yellow backed tick</name>
    <name type="synonym">Dermacentor pulchellus</name>
    <dbReference type="NCBI Taxonomy" id="72859"/>
    <lineage>
        <taxon>Eukaryota</taxon>
        <taxon>Metazoa</taxon>
        <taxon>Ecdysozoa</taxon>
        <taxon>Arthropoda</taxon>
        <taxon>Chelicerata</taxon>
        <taxon>Arachnida</taxon>
        <taxon>Acari</taxon>
        <taxon>Parasitiformes</taxon>
        <taxon>Ixodida</taxon>
        <taxon>Ixodoidea</taxon>
        <taxon>Ixodidae</taxon>
        <taxon>Rhipicephalinae</taxon>
        <taxon>Rhipicephalus</taxon>
        <taxon>Rhipicephalus</taxon>
    </lineage>
</organism>
<feature type="region of interest" description="Disordered" evidence="2">
    <location>
        <begin position="295"/>
        <end position="315"/>
    </location>
</feature>
<evidence type="ECO:0000313" key="4">
    <source>
        <dbReference type="EMBL" id="JAA62720.1"/>
    </source>
</evidence>
<dbReference type="InterPro" id="IPR038269">
    <property type="entry name" value="SCAN_sf"/>
</dbReference>
<feature type="coiled-coil region" evidence="1">
    <location>
        <begin position="42"/>
        <end position="93"/>
    </location>
</feature>
<dbReference type="AlphaFoldDB" id="L7MFG2"/>
<proteinExistence type="evidence at transcript level"/>
<dbReference type="Gene3D" id="4.10.60.10">
    <property type="entry name" value="Zinc finger, CCHC-type"/>
    <property type="match status" value="1"/>
</dbReference>
<dbReference type="InterPro" id="IPR036875">
    <property type="entry name" value="Znf_CCHC_sf"/>
</dbReference>
<keyword evidence="1" id="KW-0175">Coiled coil</keyword>
<dbReference type="CDD" id="cd22249">
    <property type="entry name" value="UDM1_RNF168_RNF169-like"/>
    <property type="match status" value="1"/>
</dbReference>
<accession>L7MFG2</accession>
<dbReference type="GO" id="GO:0003676">
    <property type="term" value="F:nucleic acid binding"/>
    <property type="evidence" value="ECO:0007669"/>
    <property type="project" value="InterPro"/>
</dbReference>
<dbReference type="GO" id="GO:0008270">
    <property type="term" value="F:zinc ion binding"/>
    <property type="evidence" value="ECO:0007669"/>
    <property type="project" value="InterPro"/>
</dbReference>
<name>L7MFG2_RHIPC</name>
<dbReference type="SUPFAM" id="SSF57756">
    <property type="entry name" value="Retrovirus zinc finger-like domains"/>
    <property type="match status" value="1"/>
</dbReference>
<dbReference type="SUPFAM" id="SSF47353">
    <property type="entry name" value="Retrovirus capsid dimerization domain-like"/>
    <property type="match status" value="1"/>
</dbReference>
<dbReference type="Gene3D" id="1.10.4020.10">
    <property type="entry name" value="DNA breaking-rejoining enzymes"/>
    <property type="match status" value="1"/>
</dbReference>